<dbReference type="Pfam" id="PF02879">
    <property type="entry name" value="PGM_PMM_II"/>
    <property type="match status" value="1"/>
</dbReference>
<dbReference type="AlphaFoldDB" id="A0A9D1MY13"/>
<dbReference type="InterPro" id="IPR005844">
    <property type="entry name" value="A-D-PHexomutase_a/b/a-I"/>
</dbReference>
<feature type="domain" description="Alpha-D-phosphohexomutase alpha/beta/alpha" evidence="11">
    <location>
        <begin position="247"/>
        <end position="345"/>
    </location>
</feature>
<sequence length="430" mass="45649">MNFFGTDGIRGTYGSAVTDSTAFLLGKSLALLGEDCPIVLIARDTRPSGEKLFCALAQGVYAGGGNVINLGVLPTGAVGHFVRKMGGDFGVMITASHNPPQDNGLKVFDKYGVKLCPAKQQTVSRLMSSIVADNPCGKVFEPVFYDIENIYCDDVSAGAELSGLRIALDCCYGAACKVAPMLFERAGAKVTAFCTAKNGKINVGCGANNPEFLLKKMQKGGFRLGFAVDGDADRLAVFEDKYRVSDNKVFYAIAKYMSSRGLLRKNAVCGTTLTNGGVEKALADIGVRLLRSEVGDVNVFGVMAHNNLNFGGEPSGHYILSDLETGSDALVNALFLCKIFLEEGSLLAYTQECRDVPFVTRDVPLEEGRLATPSGISGVSQRVTGLFPQCRVVIRKSGTENKVRVYAEGENAQSAAECAAAAFCSVGLPQ</sequence>
<dbReference type="GO" id="GO:0005975">
    <property type="term" value="P:carbohydrate metabolic process"/>
    <property type="evidence" value="ECO:0007669"/>
    <property type="project" value="InterPro"/>
</dbReference>
<dbReference type="InterPro" id="IPR005843">
    <property type="entry name" value="A-D-PHexomutase_C"/>
</dbReference>
<keyword evidence="6" id="KW-0413">Isomerase</keyword>
<feature type="domain" description="Alpha-D-phosphohexomutase C-terminal" evidence="8">
    <location>
        <begin position="386"/>
        <end position="421"/>
    </location>
</feature>
<protein>
    <recommendedName>
        <fullName evidence="14">Phosphoglucosamine mutase</fullName>
    </recommendedName>
</protein>
<proteinExistence type="inferred from homology"/>
<evidence type="ECO:0000256" key="3">
    <source>
        <dbReference type="ARBA" id="ARBA00022553"/>
    </source>
</evidence>
<feature type="domain" description="Alpha-D-phosphohexomutase alpha/beta/alpha" evidence="9">
    <location>
        <begin position="3"/>
        <end position="129"/>
    </location>
</feature>
<evidence type="ECO:0000313" key="12">
    <source>
        <dbReference type="EMBL" id="HIU91282.1"/>
    </source>
</evidence>
<comment type="similarity">
    <text evidence="2 7">Belongs to the phosphohexose mutase family.</text>
</comment>
<reference evidence="12" key="1">
    <citation type="submission" date="2020-10" db="EMBL/GenBank/DDBJ databases">
        <authorList>
            <person name="Gilroy R."/>
        </authorList>
    </citation>
    <scope>NUCLEOTIDE SEQUENCE</scope>
    <source>
        <strain evidence="12">ChiHjej12B11-7776</strain>
    </source>
</reference>
<evidence type="ECO:0000259" key="10">
    <source>
        <dbReference type="Pfam" id="PF02879"/>
    </source>
</evidence>
<feature type="domain" description="Alpha-D-phosphohexomutase alpha/beta/alpha" evidence="10">
    <location>
        <begin position="160"/>
        <end position="240"/>
    </location>
</feature>
<dbReference type="InterPro" id="IPR005845">
    <property type="entry name" value="A-D-PHexomutase_a/b/a-II"/>
</dbReference>
<dbReference type="SUPFAM" id="SSF55957">
    <property type="entry name" value="Phosphoglucomutase, C-terminal domain"/>
    <property type="match status" value="1"/>
</dbReference>
<evidence type="ECO:0000256" key="7">
    <source>
        <dbReference type="RuleBase" id="RU004326"/>
    </source>
</evidence>
<dbReference type="InterPro" id="IPR005846">
    <property type="entry name" value="A-D-PHexomutase_a/b/a-III"/>
</dbReference>
<reference evidence="12" key="2">
    <citation type="journal article" date="2021" name="PeerJ">
        <title>Extensive microbial diversity within the chicken gut microbiome revealed by metagenomics and culture.</title>
        <authorList>
            <person name="Gilroy R."/>
            <person name="Ravi A."/>
            <person name="Getino M."/>
            <person name="Pursley I."/>
            <person name="Horton D.L."/>
            <person name="Alikhan N.F."/>
            <person name="Baker D."/>
            <person name="Gharbi K."/>
            <person name="Hall N."/>
            <person name="Watson M."/>
            <person name="Adriaenssens E.M."/>
            <person name="Foster-Nyarko E."/>
            <person name="Jarju S."/>
            <person name="Secka A."/>
            <person name="Antonio M."/>
            <person name="Oren A."/>
            <person name="Chaudhuri R.R."/>
            <person name="La Ragione R."/>
            <person name="Hildebrand F."/>
            <person name="Pallen M.J."/>
        </authorList>
    </citation>
    <scope>NUCLEOTIDE SEQUENCE</scope>
    <source>
        <strain evidence="12">ChiHjej12B11-7776</strain>
    </source>
</reference>
<comment type="caution">
    <text evidence="12">The sequence shown here is derived from an EMBL/GenBank/DDBJ whole genome shotgun (WGS) entry which is preliminary data.</text>
</comment>
<dbReference type="GO" id="GO:0000287">
    <property type="term" value="F:magnesium ion binding"/>
    <property type="evidence" value="ECO:0007669"/>
    <property type="project" value="InterPro"/>
</dbReference>
<evidence type="ECO:0000256" key="6">
    <source>
        <dbReference type="ARBA" id="ARBA00023235"/>
    </source>
</evidence>
<dbReference type="InterPro" id="IPR016066">
    <property type="entry name" value="A-D-PHexomutase_CS"/>
</dbReference>
<evidence type="ECO:0000256" key="5">
    <source>
        <dbReference type="ARBA" id="ARBA00022842"/>
    </source>
</evidence>
<dbReference type="InterPro" id="IPR005841">
    <property type="entry name" value="Alpha-D-phosphohexomutase_SF"/>
</dbReference>
<evidence type="ECO:0000256" key="4">
    <source>
        <dbReference type="ARBA" id="ARBA00022723"/>
    </source>
</evidence>
<dbReference type="Proteomes" id="UP000886852">
    <property type="component" value="Unassembled WGS sequence"/>
</dbReference>
<keyword evidence="5 7" id="KW-0460">Magnesium</keyword>
<dbReference type="PANTHER" id="PTHR43771">
    <property type="entry name" value="PHOSPHOMANNOMUTASE"/>
    <property type="match status" value="1"/>
</dbReference>
<dbReference type="SUPFAM" id="SSF53738">
    <property type="entry name" value="Phosphoglucomutase, first 3 domains"/>
    <property type="match status" value="3"/>
</dbReference>
<dbReference type="PANTHER" id="PTHR43771:SF1">
    <property type="entry name" value="PHOSPHOMANNOMUTASE"/>
    <property type="match status" value="1"/>
</dbReference>
<evidence type="ECO:0008006" key="14">
    <source>
        <dbReference type="Google" id="ProtNLM"/>
    </source>
</evidence>
<dbReference type="EMBL" id="DVOC01000081">
    <property type="protein sequence ID" value="HIU91282.1"/>
    <property type="molecule type" value="Genomic_DNA"/>
</dbReference>
<evidence type="ECO:0000259" key="9">
    <source>
        <dbReference type="Pfam" id="PF02878"/>
    </source>
</evidence>
<evidence type="ECO:0000259" key="8">
    <source>
        <dbReference type="Pfam" id="PF00408"/>
    </source>
</evidence>
<dbReference type="InterPro" id="IPR016055">
    <property type="entry name" value="A-D-PHexomutase_a/b/a-I/II/III"/>
</dbReference>
<evidence type="ECO:0000313" key="13">
    <source>
        <dbReference type="Proteomes" id="UP000886852"/>
    </source>
</evidence>
<name>A0A9D1MY13_9BACT</name>
<gene>
    <name evidence="12" type="ORF">IAC72_04665</name>
</gene>
<accession>A0A9D1MY13</accession>
<organism evidence="12 13">
    <name type="scientific">Candidatus Fimimonas merdipullorum</name>
    <dbReference type="NCBI Taxonomy" id="2840822"/>
    <lineage>
        <taxon>Bacteria</taxon>
        <taxon>Pseudomonadati</taxon>
        <taxon>Myxococcota</taxon>
        <taxon>Myxococcia</taxon>
        <taxon>Myxococcales</taxon>
        <taxon>Cystobacterineae</taxon>
        <taxon>Myxococcaceae</taxon>
        <taxon>Myxococcaceae incertae sedis</taxon>
        <taxon>Candidatus Fimimonas</taxon>
    </lineage>
</organism>
<dbReference type="GO" id="GO:0016868">
    <property type="term" value="F:intramolecular phosphotransferase activity"/>
    <property type="evidence" value="ECO:0007669"/>
    <property type="project" value="InterPro"/>
</dbReference>
<dbReference type="Gene3D" id="3.40.120.10">
    <property type="entry name" value="Alpha-D-Glucose-1,6-Bisphosphate, subunit A, domain 3"/>
    <property type="match status" value="3"/>
</dbReference>
<dbReference type="PROSITE" id="PS00710">
    <property type="entry name" value="PGM_PMM"/>
    <property type="match status" value="1"/>
</dbReference>
<evidence type="ECO:0000256" key="2">
    <source>
        <dbReference type="ARBA" id="ARBA00010231"/>
    </source>
</evidence>
<dbReference type="Pfam" id="PF02878">
    <property type="entry name" value="PGM_PMM_I"/>
    <property type="match status" value="1"/>
</dbReference>
<keyword evidence="4 7" id="KW-0479">Metal-binding</keyword>
<evidence type="ECO:0000259" key="11">
    <source>
        <dbReference type="Pfam" id="PF02880"/>
    </source>
</evidence>
<keyword evidence="3" id="KW-0597">Phosphoprotein</keyword>
<dbReference type="Pfam" id="PF00408">
    <property type="entry name" value="PGM_PMM_IV"/>
    <property type="match status" value="1"/>
</dbReference>
<dbReference type="PRINTS" id="PR00509">
    <property type="entry name" value="PGMPMM"/>
</dbReference>
<dbReference type="InterPro" id="IPR036900">
    <property type="entry name" value="A-D-PHexomutase_C_sf"/>
</dbReference>
<evidence type="ECO:0000256" key="1">
    <source>
        <dbReference type="ARBA" id="ARBA00001946"/>
    </source>
</evidence>
<dbReference type="Gene3D" id="3.30.310.50">
    <property type="entry name" value="Alpha-D-phosphohexomutase, C-terminal domain"/>
    <property type="match status" value="1"/>
</dbReference>
<comment type="cofactor">
    <cofactor evidence="1">
        <name>Mg(2+)</name>
        <dbReference type="ChEBI" id="CHEBI:18420"/>
    </cofactor>
</comment>
<dbReference type="Pfam" id="PF02880">
    <property type="entry name" value="PGM_PMM_III"/>
    <property type="match status" value="1"/>
</dbReference>